<proteinExistence type="predicted"/>
<accession>A0AAV9V9U5</accession>
<protein>
    <submittedName>
        <fullName evidence="3">Uncharacterized protein</fullName>
    </submittedName>
</protein>
<evidence type="ECO:0000313" key="3">
    <source>
        <dbReference type="EMBL" id="KAK6357994.1"/>
    </source>
</evidence>
<reference evidence="3 4" key="1">
    <citation type="submission" date="2019-10" db="EMBL/GenBank/DDBJ databases">
        <authorList>
            <person name="Palmer J.M."/>
        </authorList>
    </citation>
    <scope>NUCLEOTIDE SEQUENCE [LARGE SCALE GENOMIC DNA]</scope>
    <source>
        <strain evidence="3 4">TWF730</strain>
    </source>
</reference>
<evidence type="ECO:0000313" key="4">
    <source>
        <dbReference type="Proteomes" id="UP001373714"/>
    </source>
</evidence>
<evidence type="ECO:0000256" key="2">
    <source>
        <dbReference type="SAM" id="MobiDB-lite"/>
    </source>
</evidence>
<organism evidence="3 4">
    <name type="scientific">Orbilia blumenaviensis</name>
    <dbReference type="NCBI Taxonomy" id="1796055"/>
    <lineage>
        <taxon>Eukaryota</taxon>
        <taxon>Fungi</taxon>
        <taxon>Dikarya</taxon>
        <taxon>Ascomycota</taxon>
        <taxon>Pezizomycotina</taxon>
        <taxon>Orbiliomycetes</taxon>
        <taxon>Orbiliales</taxon>
        <taxon>Orbiliaceae</taxon>
        <taxon>Orbilia</taxon>
    </lineage>
</organism>
<sequence>MLFGEQYRSLWNELEAERDHTKALEAEVERLKTDIKNRRLDSQALRRDIRILARKLKGLKDPEREELLNRIAELEIRVKVLENENAKLEQQASRGYVSFPRPSFSAAVESRMEAEEAETEGEAEVSRNKQE</sequence>
<feature type="region of interest" description="Disordered" evidence="2">
    <location>
        <begin position="107"/>
        <end position="131"/>
    </location>
</feature>
<dbReference type="AlphaFoldDB" id="A0AAV9V9U5"/>
<dbReference type="Proteomes" id="UP001373714">
    <property type="component" value="Unassembled WGS sequence"/>
</dbReference>
<keyword evidence="1" id="KW-0175">Coiled coil</keyword>
<keyword evidence="4" id="KW-1185">Reference proteome</keyword>
<gene>
    <name evidence="3" type="ORF">TWF730_007348</name>
</gene>
<comment type="caution">
    <text evidence="3">The sequence shown here is derived from an EMBL/GenBank/DDBJ whole genome shotgun (WGS) entry which is preliminary data.</text>
</comment>
<feature type="coiled-coil region" evidence="1">
    <location>
        <begin position="14"/>
        <end position="91"/>
    </location>
</feature>
<name>A0AAV9V9U5_9PEZI</name>
<evidence type="ECO:0000256" key="1">
    <source>
        <dbReference type="SAM" id="Coils"/>
    </source>
</evidence>
<dbReference type="EMBL" id="JAVHNS010000004">
    <property type="protein sequence ID" value="KAK6357994.1"/>
    <property type="molecule type" value="Genomic_DNA"/>
</dbReference>